<accession>A0ABV0W069</accession>
<evidence type="ECO:0000313" key="1">
    <source>
        <dbReference type="EMBL" id="MEQ2262589.1"/>
    </source>
</evidence>
<sequence length="102" mass="11685">MQQNLKNFERCEYFCKTLCHLLGGKNILKHFFFILASVLDLNSFYSVATIPLRSLPPPSLRKCCIQISGINETQSPELKGPHDDKCMMSWSLVFNIENETSN</sequence>
<dbReference type="Proteomes" id="UP001444071">
    <property type="component" value="Unassembled WGS sequence"/>
</dbReference>
<protein>
    <submittedName>
        <fullName evidence="1">Uncharacterized protein</fullName>
    </submittedName>
</protein>
<proteinExistence type="predicted"/>
<gene>
    <name evidence="1" type="ORF">XENORESO_016498</name>
</gene>
<evidence type="ECO:0000313" key="2">
    <source>
        <dbReference type="Proteomes" id="UP001444071"/>
    </source>
</evidence>
<comment type="caution">
    <text evidence="1">The sequence shown here is derived from an EMBL/GenBank/DDBJ whole genome shotgun (WGS) entry which is preliminary data.</text>
</comment>
<name>A0ABV0W069_9TELE</name>
<organism evidence="1 2">
    <name type="scientific">Xenotaenia resolanae</name>
    <dbReference type="NCBI Taxonomy" id="208358"/>
    <lineage>
        <taxon>Eukaryota</taxon>
        <taxon>Metazoa</taxon>
        <taxon>Chordata</taxon>
        <taxon>Craniata</taxon>
        <taxon>Vertebrata</taxon>
        <taxon>Euteleostomi</taxon>
        <taxon>Actinopterygii</taxon>
        <taxon>Neopterygii</taxon>
        <taxon>Teleostei</taxon>
        <taxon>Neoteleostei</taxon>
        <taxon>Acanthomorphata</taxon>
        <taxon>Ovalentaria</taxon>
        <taxon>Atherinomorphae</taxon>
        <taxon>Cyprinodontiformes</taxon>
        <taxon>Goodeidae</taxon>
        <taxon>Xenotaenia</taxon>
    </lineage>
</organism>
<dbReference type="EMBL" id="JAHRIM010020569">
    <property type="protein sequence ID" value="MEQ2262589.1"/>
    <property type="molecule type" value="Genomic_DNA"/>
</dbReference>
<keyword evidence="2" id="KW-1185">Reference proteome</keyword>
<reference evidence="1 2" key="1">
    <citation type="submission" date="2021-06" db="EMBL/GenBank/DDBJ databases">
        <authorList>
            <person name="Palmer J.M."/>
        </authorList>
    </citation>
    <scope>NUCLEOTIDE SEQUENCE [LARGE SCALE GENOMIC DNA]</scope>
    <source>
        <strain evidence="1 2">XR_2019</strain>
        <tissue evidence="1">Muscle</tissue>
    </source>
</reference>